<name>L8WFR3_THACA</name>
<evidence type="ECO:0000313" key="2">
    <source>
        <dbReference type="Proteomes" id="UP000011668"/>
    </source>
</evidence>
<dbReference type="EMBL" id="AFRT01005911">
    <property type="protein sequence ID" value="ELU35628.1"/>
    <property type="molecule type" value="Genomic_DNA"/>
</dbReference>
<organism evidence="1 2">
    <name type="scientific">Thanatephorus cucumeris (strain AG1-IA)</name>
    <name type="common">Rice sheath blight fungus</name>
    <name type="synonym">Rhizoctonia solani</name>
    <dbReference type="NCBI Taxonomy" id="983506"/>
    <lineage>
        <taxon>Eukaryota</taxon>
        <taxon>Fungi</taxon>
        <taxon>Dikarya</taxon>
        <taxon>Basidiomycota</taxon>
        <taxon>Agaricomycotina</taxon>
        <taxon>Agaricomycetes</taxon>
        <taxon>Cantharellales</taxon>
        <taxon>Ceratobasidiaceae</taxon>
        <taxon>Rhizoctonia</taxon>
        <taxon>Rhizoctonia solani AG-1</taxon>
    </lineage>
</organism>
<accession>L8WFR3</accession>
<reference evidence="1 2" key="1">
    <citation type="journal article" date="2013" name="Nat. Commun.">
        <title>The evolution and pathogenic mechanisms of the rice sheath blight pathogen.</title>
        <authorList>
            <person name="Zheng A."/>
            <person name="Lin R."/>
            <person name="Xu L."/>
            <person name="Qin P."/>
            <person name="Tang C."/>
            <person name="Ai P."/>
            <person name="Zhang D."/>
            <person name="Liu Y."/>
            <person name="Sun Z."/>
            <person name="Feng H."/>
            <person name="Wang Y."/>
            <person name="Chen Y."/>
            <person name="Liang X."/>
            <person name="Fu R."/>
            <person name="Li Q."/>
            <person name="Zhang J."/>
            <person name="Yu X."/>
            <person name="Xie Z."/>
            <person name="Ding L."/>
            <person name="Guan P."/>
            <person name="Tang J."/>
            <person name="Liang Y."/>
            <person name="Wang S."/>
            <person name="Deng Q."/>
            <person name="Li S."/>
            <person name="Zhu J."/>
            <person name="Wang L."/>
            <person name="Liu H."/>
            <person name="Li P."/>
        </authorList>
    </citation>
    <scope>NUCLEOTIDE SEQUENCE [LARGE SCALE GENOMIC DNA]</scope>
    <source>
        <strain evidence="2">AG-1 IA</strain>
    </source>
</reference>
<keyword evidence="2" id="KW-1185">Reference proteome</keyword>
<dbReference type="AlphaFoldDB" id="L8WFR3"/>
<sequence>MRIVRGYLITRNGIGEDSDSLGCESPDSGLVLGFNGKMNYPSCDRVTATLLANDCKRQWCAAATVSQLPSRCEVDQWLCFSYWRLPMLVANGIAFVVSPFFRATSWV</sequence>
<comment type="caution">
    <text evidence="1">The sequence shown here is derived from an EMBL/GenBank/DDBJ whole genome shotgun (WGS) entry which is preliminary data.</text>
</comment>
<evidence type="ECO:0000313" key="1">
    <source>
        <dbReference type="EMBL" id="ELU35628.1"/>
    </source>
</evidence>
<proteinExistence type="predicted"/>
<dbReference type="HOGENOM" id="CLU_2211748_0_0_1"/>
<protein>
    <submittedName>
        <fullName evidence="1">Uncharacterized protein</fullName>
    </submittedName>
</protein>
<gene>
    <name evidence="1" type="ORF">AG1IA_10342</name>
</gene>
<dbReference type="Proteomes" id="UP000011668">
    <property type="component" value="Unassembled WGS sequence"/>
</dbReference>